<sequence length="179" mass="20333">MKKAVSIGLFGLFLYHTLAYVLVFVGTWWQAEHDLSERLMVYRSVDSMVEFQIPLKDKPDANALTRTTSDGFSYHGQYYSVVSLEIQGDILHITGLQAESHSFWQSDLLSFMNDHVSGASDSHKKASKLLKFLLKEYSPNPRDIFNFCSPTWREAIRIPNLLFVTAARALPVHSPPPEV</sequence>
<dbReference type="EMBL" id="CP010429">
    <property type="protein sequence ID" value="AKD57192.1"/>
    <property type="molecule type" value="Genomic_DNA"/>
</dbReference>
<evidence type="ECO:0000313" key="1">
    <source>
        <dbReference type="EMBL" id="AKD57192.1"/>
    </source>
</evidence>
<keyword evidence="2" id="KW-1185">Reference proteome</keyword>
<dbReference type="STRING" id="1379870.SD10_22145"/>
<dbReference type="PATRIC" id="fig|1379870.5.peg.4795"/>
<protein>
    <submittedName>
        <fullName evidence="1">Uncharacterized protein</fullName>
    </submittedName>
</protein>
<dbReference type="KEGG" id="srd:SD10_22145"/>
<evidence type="ECO:0000313" key="2">
    <source>
        <dbReference type="Proteomes" id="UP000033054"/>
    </source>
</evidence>
<proteinExistence type="predicted"/>
<dbReference type="RefSeq" id="WP_046576833.1">
    <property type="nucleotide sequence ID" value="NZ_CP010429.1"/>
</dbReference>
<dbReference type="OrthoDB" id="948848at2"/>
<dbReference type="HOGENOM" id="CLU_1502556_0_0_10"/>
<organism evidence="1 2">
    <name type="scientific">Spirosoma radiotolerans</name>
    <dbReference type="NCBI Taxonomy" id="1379870"/>
    <lineage>
        <taxon>Bacteria</taxon>
        <taxon>Pseudomonadati</taxon>
        <taxon>Bacteroidota</taxon>
        <taxon>Cytophagia</taxon>
        <taxon>Cytophagales</taxon>
        <taxon>Cytophagaceae</taxon>
        <taxon>Spirosoma</taxon>
    </lineage>
</organism>
<reference evidence="1 2" key="1">
    <citation type="journal article" date="2014" name="Curr. Microbiol.">
        <title>Spirosoma radiotolerans sp. nov., a gamma-radiation-resistant bacterium isolated from gamma ray-irradiated soil.</title>
        <authorList>
            <person name="Lee J.J."/>
            <person name="Srinivasan S."/>
            <person name="Lim S."/>
            <person name="Joe M."/>
            <person name="Im S."/>
            <person name="Bae S.I."/>
            <person name="Park K.R."/>
            <person name="Han J.H."/>
            <person name="Park S.H."/>
            <person name="Joo B.M."/>
            <person name="Park S.J."/>
            <person name="Kim M.K."/>
        </authorList>
    </citation>
    <scope>NUCLEOTIDE SEQUENCE [LARGE SCALE GENOMIC DNA]</scope>
    <source>
        <strain evidence="1 2">DG5A</strain>
    </source>
</reference>
<dbReference type="Proteomes" id="UP000033054">
    <property type="component" value="Chromosome"/>
</dbReference>
<name>A0A0E3V8Y5_9BACT</name>
<accession>A0A0E3V8Y5</accession>
<gene>
    <name evidence="1" type="ORF">SD10_22145</name>
</gene>
<dbReference type="AlphaFoldDB" id="A0A0E3V8Y5"/>